<dbReference type="GO" id="GO:0055085">
    <property type="term" value="P:transmembrane transport"/>
    <property type="evidence" value="ECO:0007669"/>
    <property type="project" value="InterPro"/>
</dbReference>
<dbReference type="Pfam" id="PF00528">
    <property type="entry name" value="BPD_transp_1"/>
    <property type="match status" value="1"/>
</dbReference>
<evidence type="ECO:0000256" key="4">
    <source>
        <dbReference type="ARBA" id="ARBA00022989"/>
    </source>
</evidence>
<dbReference type="EMBL" id="FNIZ01000026">
    <property type="protein sequence ID" value="SDP65449.1"/>
    <property type="molecule type" value="Genomic_DNA"/>
</dbReference>
<evidence type="ECO:0000256" key="5">
    <source>
        <dbReference type="ARBA" id="ARBA00023136"/>
    </source>
</evidence>
<evidence type="ECO:0000313" key="8">
    <source>
        <dbReference type="EMBL" id="SDP65449.1"/>
    </source>
</evidence>
<name>A0A1H0UGZ7_HALAD</name>
<gene>
    <name evidence="8" type="ORF">SAMN05421677_12617</name>
</gene>
<dbReference type="GO" id="GO:0005886">
    <property type="term" value="C:plasma membrane"/>
    <property type="evidence" value="ECO:0007669"/>
    <property type="project" value="UniProtKB-SubCell"/>
</dbReference>
<dbReference type="InterPro" id="IPR000515">
    <property type="entry name" value="MetI-like"/>
</dbReference>
<proteinExistence type="inferred from homology"/>
<protein>
    <submittedName>
        <fullName evidence="8">Putative spermidine/putrescine transport system permease protein</fullName>
    </submittedName>
</protein>
<dbReference type="STRING" id="240303.SAMN05421677_12617"/>
<dbReference type="PANTHER" id="PTHR43759">
    <property type="entry name" value="TREHALOSE TRANSPORT SYSTEM PERMEASE PROTEIN SUGA"/>
    <property type="match status" value="1"/>
</dbReference>
<dbReference type="CDD" id="cd06261">
    <property type="entry name" value="TM_PBP2"/>
    <property type="match status" value="1"/>
</dbReference>
<dbReference type="Gene3D" id="1.10.3720.10">
    <property type="entry name" value="MetI-like"/>
    <property type="match status" value="1"/>
</dbReference>
<dbReference type="PANTHER" id="PTHR43759:SF1">
    <property type="entry name" value="GLUCOSE IMPORT SYSTEM PERMEASE PROTEIN GLCT"/>
    <property type="match status" value="1"/>
</dbReference>
<feature type="transmembrane region" description="Helical" evidence="6">
    <location>
        <begin position="51"/>
        <end position="79"/>
    </location>
</feature>
<feature type="domain" description="ABC transmembrane type-1" evidence="7">
    <location>
        <begin position="51"/>
        <end position="266"/>
    </location>
</feature>
<accession>A0A1H0UGZ7</accession>
<dbReference type="PROSITE" id="PS50928">
    <property type="entry name" value="ABC_TM1"/>
    <property type="match status" value="1"/>
</dbReference>
<evidence type="ECO:0000256" key="6">
    <source>
        <dbReference type="RuleBase" id="RU363032"/>
    </source>
</evidence>
<reference evidence="9" key="1">
    <citation type="submission" date="2016-10" db="EMBL/GenBank/DDBJ databases">
        <authorList>
            <person name="Varghese N."/>
            <person name="Submissions S."/>
        </authorList>
    </citation>
    <scope>NUCLEOTIDE SEQUENCE [LARGE SCALE GENOMIC DNA]</scope>
    <source>
        <strain evidence="9">CGMCC 1.3703</strain>
    </source>
</reference>
<keyword evidence="3 6" id="KW-0812">Transmembrane</keyword>
<comment type="subcellular location">
    <subcellularLocation>
        <location evidence="6">Cell membrane</location>
        <topology evidence="6">Multi-pass membrane protein</topology>
    </subcellularLocation>
    <subcellularLocation>
        <location evidence="1">Membrane</location>
        <topology evidence="1">Multi-pass membrane protein</topology>
    </subcellularLocation>
</comment>
<dbReference type="Proteomes" id="UP000198860">
    <property type="component" value="Unassembled WGS sequence"/>
</dbReference>
<dbReference type="InterPro" id="IPR035906">
    <property type="entry name" value="MetI-like_sf"/>
</dbReference>
<feature type="transmembrane region" description="Helical" evidence="6">
    <location>
        <begin position="9"/>
        <end position="31"/>
    </location>
</feature>
<evidence type="ECO:0000256" key="2">
    <source>
        <dbReference type="ARBA" id="ARBA00022448"/>
    </source>
</evidence>
<dbReference type="AlphaFoldDB" id="A0A1H0UGZ7"/>
<dbReference type="OrthoDB" id="9785836at2"/>
<feature type="transmembrane region" description="Helical" evidence="6">
    <location>
        <begin position="196"/>
        <end position="215"/>
    </location>
</feature>
<organism evidence="8 9">
    <name type="scientific">Halobacillus aidingensis</name>
    <dbReference type="NCBI Taxonomy" id="240303"/>
    <lineage>
        <taxon>Bacteria</taxon>
        <taxon>Bacillati</taxon>
        <taxon>Bacillota</taxon>
        <taxon>Bacilli</taxon>
        <taxon>Bacillales</taxon>
        <taxon>Bacillaceae</taxon>
        <taxon>Halobacillus</taxon>
    </lineage>
</organism>
<sequence length="283" mass="32274">MKLFKNRTFLLFLPAGIFLIIPFYGFIHAVIQSLGGEGLAHYEEILNSERFLSSMWFSIRTAGIATIVSIILGLGFTKWFHPLLTKTSPRLMVWIPMLFPHFVWGYMVILILSETGWTAQAFIAAGWLEDTSNFPVWTRDPQGIGIIITYVWKEIPLVILLLLPVYASIHPEYYALVDSLGGNAWHRFTTVDLPNLLPVLVESFLIIFSFTLAAYEVPALIGTTFPEMISVLGYEWFYGSSWEDRPLAFAAMVLTSLFLLVLTLMSYYGLSRPKWRAMRSDRP</sequence>
<evidence type="ECO:0000259" key="7">
    <source>
        <dbReference type="PROSITE" id="PS50928"/>
    </source>
</evidence>
<evidence type="ECO:0000256" key="3">
    <source>
        <dbReference type="ARBA" id="ARBA00022692"/>
    </source>
</evidence>
<feature type="transmembrane region" description="Helical" evidence="6">
    <location>
        <begin position="247"/>
        <end position="270"/>
    </location>
</feature>
<feature type="transmembrane region" description="Helical" evidence="6">
    <location>
        <begin position="144"/>
        <end position="166"/>
    </location>
</feature>
<evidence type="ECO:0000256" key="1">
    <source>
        <dbReference type="ARBA" id="ARBA00004141"/>
    </source>
</evidence>
<keyword evidence="5 6" id="KW-0472">Membrane</keyword>
<keyword evidence="4 6" id="KW-1133">Transmembrane helix</keyword>
<keyword evidence="2 6" id="KW-0813">Transport</keyword>
<dbReference type="RefSeq" id="WP_089654531.1">
    <property type="nucleotide sequence ID" value="NZ_FNIZ01000026.1"/>
</dbReference>
<comment type="similarity">
    <text evidence="6">Belongs to the binding-protein-dependent transport system permease family.</text>
</comment>
<keyword evidence="9" id="KW-1185">Reference proteome</keyword>
<evidence type="ECO:0000313" key="9">
    <source>
        <dbReference type="Proteomes" id="UP000198860"/>
    </source>
</evidence>
<dbReference type="SUPFAM" id="SSF161098">
    <property type="entry name" value="MetI-like"/>
    <property type="match status" value="1"/>
</dbReference>
<dbReference type="InterPro" id="IPR052730">
    <property type="entry name" value="Sugar_ABC_transporter"/>
</dbReference>